<proteinExistence type="predicted"/>
<reference evidence="1" key="1">
    <citation type="journal article" date="2013" name="Appl. Environ. Microbiol.">
        <title>Reconstruction of novel cyanobacterial siphovirus genomes from mediterranean metagenomic fosmids.</title>
        <authorList>
            <person name="Mizuno C.M."/>
            <person name="Rodriguez-Valera F."/>
            <person name="Garcia-Heredia I."/>
            <person name="Martin-Cuadrado A.B."/>
            <person name="Ghai R."/>
        </authorList>
    </citation>
    <scope>NUCLEOTIDE SEQUENCE</scope>
</reference>
<sequence>MEGPADAARLKKFYDQNLRDIRKFPFFKEKQYLYNSPPSFTSWQKILGSLFLFQTAIPAAKQDVSRANLEASLAASYCIEFDSPVRCISKNLTKAFFKTSIKNTTKPPLAFEHFIINLPKGLLTDDFKVPIDFLIVMTLDCFKHAAALHDVLINFTSKYDHNEGNCFVFGFAECGTVIYDRFSWSDLKTTYVDENSNCADGYEDQFIDCCEKMRQITVNTFLTMSYEPELLLETKSLPVSVGHSFSELKSTTQARNNIWIGKDFISQSRERIKADESNGSPRSPHWRRGHWHTFLAGPKHKERKQILKWVQPVYVSGGNL</sequence>
<dbReference type="Pfam" id="PF26125">
    <property type="entry name" value="AcrVA2-like"/>
    <property type="match status" value="1"/>
</dbReference>
<protein>
    <submittedName>
        <fullName evidence="1">Uncharacterized protein</fullName>
    </submittedName>
</protein>
<dbReference type="InterPro" id="IPR058915">
    <property type="entry name" value="AcrVA2-like"/>
</dbReference>
<gene>
    <name evidence="1" type="ORF">MedDCM-OCT-S15-C5-cds39</name>
</gene>
<evidence type="ECO:0000313" key="1">
    <source>
        <dbReference type="EMBL" id="AFX83936.1"/>
    </source>
</evidence>
<organism evidence="1">
    <name type="scientific">uncultured Mediterranean phage MEDS5 group</name>
    <dbReference type="NCBI Taxonomy" id="1262075"/>
    <lineage>
        <taxon>Viruses</taxon>
        <taxon>Duplodnaviria</taxon>
        <taxon>Heunggongvirae</taxon>
        <taxon>Uroviricota</taxon>
        <taxon>Caudoviricetes</taxon>
        <taxon>environmental samples</taxon>
    </lineage>
</organism>
<accession>K7XS91</accession>
<name>K7XS91_9CAUD</name>
<dbReference type="EMBL" id="JX536274">
    <property type="protein sequence ID" value="AFX83936.1"/>
    <property type="molecule type" value="Genomic_DNA"/>
</dbReference>